<dbReference type="Proteomes" id="UP000504623">
    <property type="component" value="Unplaced"/>
</dbReference>
<keyword evidence="2" id="KW-1185">Reference proteome</keyword>
<dbReference type="CDD" id="cd07765">
    <property type="entry name" value="KRAB_A-box"/>
    <property type="match status" value="1"/>
</dbReference>
<dbReference type="SUPFAM" id="SSF109640">
    <property type="entry name" value="KRAB domain (Kruppel-associated box)"/>
    <property type="match status" value="1"/>
</dbReference>
<dbReference type="InterPro" id="IPR050169">
    <property type="entry name" value="Krueppel_C2H2_ZnF"/>
</dbReference>
<dbReference type="GeneID" id="102828412"/>
<organism evidence="2 3">
    <name type="scientific">Chrysochloris asiatica</name>
    <name type="common">Cape golden mole</name>
    <dbReference type="NCBI Taxonomy" id="185453"/>
    <lineage>
        <taxon>Eukaryota</taxon>
        <taxon>Metazoa</taxon>
        <taxon>Chordata</taxon>
        <taxon>Craniata</taxon>
        <taxon>Vertebrata</taxon>
        <taxon>Euteleostomi</taxon>
        <taxon>Mammalia</taxon>
        <taxon>Eutheria</taxon>
        <taxon>Afrotheria</taxon>
        <taxon>Chrysochloridae</taxon>
        <taxon>Chrysochlorinae</taxon>
        <taxon>Chrysochloris</taxon>
    </lineage>
</organism>
<proteinExistence type="predicted"/>
<dbReference type="InterPro" id="IPR001909">
    <property type="entry name" value="KRAB"/>
</dbReference>
<sequence>MGTMVIEGVSVVFTQEEWTLLNPAQRKLYRDMMMETFRNLASVVAGNLNDGDKLPSVWIIDRSVESDTFILVVYSPSLNAGEFEEDTIDFMFSLPVFNRTGTIMKLCECSEGSQCVENCNLIPGLTVHQVDTIEENPFEFCEYLNARRPFLWPPPSLNM</sequence>
<protein>
    <submittedName>
        <fullName evidence="3">Zinc finger protein 77-like</fullName>
    </submittedName>
</protein>
<evidence type="ECO:0000313" key="2">
    <source>
        <dbReference type="Proteomes" id="UP000504623"/>
    </source>
</evidence>
<dbReference type="PANTHER" id="PTHR23232:SF142">
    <property type="entry name" value="GASTRULA ZINC FINGER PROTEIN XLCGF57.1-LIKE-RELATED"/>
    <property type="match status" value="1"/>
</dbReference>
<dbReference type="SMART" id="SM00349">
    <property type="entry name" value="KRAB"/>
    <property type="match status" value="1"/>
</dbReference>
<dbReference type="Pfam" id="PF01352">
    <property type="entry name" value="KRAB"/>
    <property type="match status" value="1"/>
</dbReference>
<evidence type="ECO:0000259" key="1">
    <source>
        <dbReference type="PROSITE" id="PS50805"/>
    </source>
</evidence>
<dbReference type="GO" id="GO:0006355">
    <property type="term" value="P:regulation of DNA-templated transcription"/>
    <property type="evidence" value="ECO:0007669"/>
    <property type="project" value="InterPro"/>
</dbReference>
<name>A0A9B0X325_CHRAS</name>
<dbReference type="Gene3D" id="6.10.140.140">
    <property type="match status" value="1"/>
</dbReference>
<dbReference type="OrthoDB" id="9837877at2759"/>
<feature type="domain" description="KRAB" evidence="1">
    <location>
        <begin position="4"/>
        <end position="70"/>
    </location>
</feature>
<dbReference type="PROSITE" id="PS50805">
    <property type="entry name" value="KRAB"/>
    <property type="match status" value="1"/>
</dbReference>
<dbReference type="RefSeq" id="XP_006877998.1">
    <property type="nucleotide sequence ID" value="XM_006877936.1"/>
</dbReference>
<dbReference type="PANTHER" id="PTHR23232">
    <property type="entry name" value="KRAB DOMAIN C2H2 ZINC FINGER"/>
    <property type="match status" value="1"/>
</dbReference>
<reference evidence="3" key="1">
    <citation type="submission" date="2025-08" db="UniProtKB">
        <authorList>
            <consortium name="RefSeq"/>
        </authorList>
    </citation>
    <scope>IDENTIFICATION</scope>
    <source>
        <tissue evidence="3">Spleen</tissue>
    </source>
</reference>
<dbReference type="InterPro" id="IPR036051">
    <property type="entry name" value="KRAB_dom_sf"/>
</dbReference>
<dbReference type="AlphaFoldDB" id="A0A9B0X325"/>
<accession>A0A9B0X325</accession>
<evidence type="ECO:0000313" key="3">
    <source>
        <dbReference type="RefSeq" id="XP_006877998.1"/>
    </source>
</evidence>
<gene>
    <name evidence="3" type="primary">LOC102828412</name>
</gene>